<dbReference type="Gene3D" id="3.60.10.10">
    <property type="entry name" value="Endonuclease/exonuclease/phosphatase"/>
    <property type="match status" value="1"/>
</dbReference>
<accession>A0A7J6W5S8</accession>
<gene>
    <name evidence="1" type="ORF">FRX31_018716</name>
</gene>
<dbReference type="SUPFAM" id="SSF56219">
    <property type="entry name" value="DNase I-like"/>
    <property type="match status" value="1"/>
</dbReference>
<dbReference type="PANTHER" id="PTHR35218:SF9">
    <property type="entry name" value="ENDONUCLEASE_EXONUCLEASE_PHOSPHATASE DOMAIN-CONTAINING PROTEIN"/>
    <property type="match status" value="1"/>
</dbReference>
<protein>
    <recommendedName>
        <fullName evidence="3">Dnase i-like superfamily protein</fullName>
    </recommendedName>
</protein>
<name>A0A7J6W5S8_THATH</name>
<dbReference type="AlphaFoldDB" id="A0A7J6W5S8"/>
<sequence length="280" mass="32249">MLPGWNSRNNGDHDPRGRIWLLWDATQVTVDIISVSDQLIHTKVTEHSQNAHFVLSVIYGRNNKYDRRKLWQSLSSLAPNSVPWILCGDFNTCTDYEDKVGGSRLQYKDIEDVKDFLANNELDDLTAQGAFYTWSNKSISNARTLTKIDSDRVVNAKKDLDRIQSEIQRMPLDMQLAHLELEAINQYQDLARQEEASLHQKAKQKSVHLGDGNNGYFYRMVQGRRRHNTVNSIKTTTGNILKDDTDIKEEFLEFYHKLLAEEHSDSLPISLLDSMHFPSI</sequence>
<dbReference type="EMBL" id="JABWDY010022463">
    <property type="protein sequence ID" value="KAF5191695.1"/>
    <property type="molecule type" value="Genomic_DNA"/>
</dbReference>
<evidence type="ECO:0000313" key="2">
    <source>
        <dbReference type="Proteomes" id="UP000554482"/>
    </source>
</evidence>
<dbReference type="Proteomes" id="UP000554482">
    <property type="component" value="Unassembled WGS sequence"/>
</dbReference>
<evidence type="ECO:0008006" key="3">
    <source>
        <dbReference type="Google" id="ProtNLM"/>
    </source>
</evidence>
<organism evidence="1 2">
    <name type="scientific">Thalictrum thalictroides</name>
    <name type="common">Rue-anemone</name>
    <name type="synonym">Anemone thalictroides</name>
    <dbReference type="NCBI Taxonomy" id="46969"/>
    <lineage>
        <taxon>Eukaryota</taxon>
        <taxon>Viridiplantae</taxon>
        <taxon>Streptophyta</taxon>
        <taxon>Embryophyta</taxon>
        <taxon>Tracheophyta</taxon>
        <taxon>Spermatophyta</taxon>
        <taxon>Magnoliopsida</taxon>
        <taxon>Ranunculales</taxon>
        <taxon>Ranunculaceae</taxon>
        <taxon>Thalictroideae</taxon>
        <taxon>Thalictrum</taxon>
    </lineage>
</organism>
<dbReference type="InterPro" id="IPR036691">
    <property type="entry name" value="Endo/exonu/phosph_ase_sf"/>
</dbReference>
<dbReference type="PANTHER" id="PTHR35218">
    <property type="entry name" value="RNASE H DOMAIN-CONTAINING PROTEIN"/>
    <property type="match status" value="1"/>
</dbReference>
<evidence type="ECO:0000313" key="1">
    <source>
        <dbReference type="EMBL" id="KAF5191695.1"/>
    </source>
</evidence>
<feature type="non-terminal residue" evidence="1">
    <location>
        <position position="1"/>
    </location>
</feature>
<reference evidence="1 2" key="1">
    <citation type="submission" date="2020-06" db="EMBL/GenBank/DDBJ databases">
        <title>Transcriptomic and genomic resources for Thalictrum thalictroides and T. hernandezii: Facilitating candidate gene discovery in an emerging model plant lineage.</title>
        <authorList>
            <person name="Arias T."/>
            <person name="Riano-Pachon D.M."/>
            <person name="Di Stilio V.S."/>
        </authorList>
    </citation>
    <scope>NUCLEOTIDE SEQUENCE [LARGE SCALE GENOMIC DNA]</scope>
    <source>
        <strain evidence="2">cv. WT478/WT964</strain>
        <tissue evidence="1">Leaves</tissue>
    </source>
</reference>
<comment type="caution">
    <text evidence="1">The sequence shown here is derived from an EMBL/GenBank/DDBJ whole genome shotgun (WGS) entry which is preliminary data.</text>
</comment>
<dbReference type="OrthoDB" id="1932741at2759"/>
<keyword evidence="2" id="KW-1185">Reference proteome</keyword>
<proteinExistence type="predicted"/>